<name>A0A1J5T4A9_9ARCH</name>
<dbReference type="NCBIfam" id="TIGR04305">
    <property type="entry name" value="fol_rel_CADD"/>
    <property type="match status" value="1"/>
</dbReference>
<dbReference type="Gene3D" id="1.20.910.10">
    <property type="entry name" value="Heme oxygenase-like"/>
    <property type="match status" value="1"/>
</dbReference>
<dbReference type="AlphaFoldDB" id="A0A1J5T4A9"/>
<dbReference type="Pfam" id="PF14518">
    <property type="entry name" value="Haem_oxygenas_2"/>
    <property type="match status" value="1"/>
</dbReference>
<accession>A0A1J5T4A9</accession>
<organism evidence="2 3">
    <name type="scientific">Marine Group III euryarchaeote CG-Bathy1</name>
    <dbReference type="NCBI Taxonomy" id="1889001"/>
    <lineage>
        <taxon>Archaea</taxon>
        <taxon>Methanobacteriati</taxon>
        <taxon>Thermoplasmatota</taxon>
        <taxon>Thermoplasmata</taxon>
        <taxon>Candidatus Thermoprofundales</taxon>
    </lineage>
</organism>
<comment type="caution">
    <text evidence="2">The sequence shown here is derived from an EMBL/GenBank/DDBJ whole genome shotgun (WGS) entry which is preliminary data.</text>
</comment>
<dbReference type="GO" id="GO:0016491">
    <property type="term" value="F:oxidoreductase activity"/>
    <property type="evidence" value="ECO:0007669"/>
    <property type="project" value="UniProtKB-KW"/>
</dbReference>
<evidence type="ECO:0000313" key="2">
    <source>
        <dbReference type="EMBL" id="OIR15690.1"/>
    </source>
</evidence>
<proteinExistence type="predicted"/>
<dbReference type="InterPro" id="IPR039068">
    <property type="entry name" value="PqqC-like"/>
</dbReference>
<evidence type="ECO:0000256" key="1">
    <source>
        <dbReference type="ARBA" id="ARBA00023002"/>
    </source>
</evidence>
<dbReference type="Proteomes" id="UP000183815">
    <property type="component" value="Unassembled WGS sequence"/>
</dbReference>
<evidence type="ECO:0000313" key="3">
    <source>
        <dbReference type="Proteomes" id="UP000183815"/>
    </source>
</evidence>
<reference evidence="2 3" key="1">
    <citation type="submission" date="2016-08" db="EMBL/GenBank/DDBJ databases">
        <title>New Insights into Marine Group III Euryarchaeota, from dark to light.</title>
        <authorList>
            <person name="Haro-Moreno J.M."/>
            <person name="Rodriguez-Valera F."/>
            <person name="Lopez-Garcia P."/>
            <person name="Moreira D."/>
            <person name="Martin-Cuadrado A.B."/>
        </authorList>
    </citation>
    <scope>NUCLEOTIDE SEQUENCE [LARGE SCALE GENOMIC DNA]</scope>
    <source>
        <strain evidence="2">CG-Bathy1</strain>
    </source>
</reference>
<keyword evidence="1" id="KW-0560">Oxidoreductase</keyword>
<gene>
    <name evidence="2" type="ORF">BEU04_01980</name>
</gene>
<dbReference type="SUPFAM" id="SSF48613">
    <property type="entry name" value="Heme oxygenase-like"/>
    <property type="match status" value="1"/>
</dbReference>
<dbReference type="PANTHER" id="PTHR40279">
    <property type="entry name" value="PQQC-LIKE PROTEIN"/>
    <property type="match status" value="1"/>
</dbReference>
<dbReference type="InterPro" id="IPR016084">
    <property type="entry name" value="Haem_Oase-like_multi-hlx"/>
</dbReference>
<sequence length="230" mass="26459">MKEEFVKELDDAIAKHALLDHPFYQMWNKGELPMDALKEYSKQYYSHVRVFPRYLGACYAQCDDIEVRQLLLENMCEEDMGEKNHPELWLRFVEGLGVSRDEAKNSTPLSKTVESVETMKELTNSENYLEGVAALYAYESQVPEVAETKRRGLAKFYNLDDARAVEFFTVHEEADLIHRKVEQDILVEGCKDEESRKQIIDAAESAAKALYGFLDGVYDAYIDPSKCCNN</sequence>
<dbReference type="EMBL" id="MIYU01000016">
    <property type="protein sequence ID" value="OIR15690.1"/>
    <property type="molecule type" value="Genomic_DNA"/>
</dbReference>
<dbReference type="InterPro" id="IPR027572">
    <property type="entry name" value="Fol-rel_CADD"/>
</dbReference>
<dbReference type="PANTHER" id="PTHR40279:SF3">
    <property type="entry name" value="4-AMINOBENZOATE SYNTHASE"/>
    <property type="match status" value="1"/>
</dbReference>
<protein>
    <submittedName>
        <fullName evidence="2">TenA family transcriptional regulator</fullName>
    </submittedName>
</protein>
<dbReference type="SMART" id="SM01236">
    <property type="entry name" value="Haem_oxygenase_2"/>
    <property type="match status" value="1"/>
</dbReference>